<sequence length="121" mass="14014">MEEGKLIANWEGPFRVQEALDNDPRGLCSVRTLPRPPRSLRETRRNPKAYTVTEHSLHPRGPHEKLDEPPRSTKTRFNMLLKYCQRQGPSDLPPPHKANTLTRTHKGPYKKLLNIHHNICP</sequence>
<accession>A0A371ERQ4</accession>
<feature type="region of interest" description="Disordered" evidence="1">
    <location>
        <begin position="85"/>
        <end position="106"/>
    </location>
</feature>
<feature type="region of interest" description="Disordered" evidence="1">
    <location>
        <begin position="27"/>
        <end position="71"/>
    </location>
</feature>
<evidence type="ECO:0000256" key="1">
    <source>
        <dbReference type="SAM" id="MobiDB-lite"/>
    </source>
</evidence>
<name>A0A371ERQ4_MUCPR</name>
<protein>
    <submittedName>
        <fullName evidence="2">Uncharacterized protein</fullName>
    </submittedName>
</protein>
<feature type="compositionally biased region" description="Basic and acidic residues" evidence="1">
    <location>
        <begin position="55"/>
        <end position="71"/>
    </location>
</feature>
<dbReference type="Proteomes" id="UP000257109">
    <property type="component" value="Unassembled WGS sequence"/>
</dbReference>
<dbReference type="AlphaFoldDB" id="A0A371ERQ4"/>
<evidence type="ECO:0000313" key="2">
    <source>
        <dbReference type="EMBL" id="RDX68626.1"/>
    </source>
</evidence>
<reference evidence="2" key="1">
    <citation type="submission" date="2018-05" db="EMBL/GenBank/DDBJ databases">
        <title>Draft genome of Mucuna pruriens seed.</title>
        <authorList>
            <person name="Nnadi N.E."/>
            <person name="Vos R."/>
            <person name="Hasami M.H."/>
            <person name="Devisetty U.K."/>
            <person name="Aguiy J.C."/>
        </authorList>
    </citation>
    <scope>NUCLEOTIDE SEQUENCE [LARGE SCALE GENOMIC DNA]</scope>
    <source>
        <strain evidence="2">JCA_2017</strain>
    </source>
</reference>
<dbReference type="EMBL" id="QJKJ01012455">
    <property type="protein sequence ID" value="RDX68626.1"/>
    <property type="molecule type" value="Genomic_DNA"/>
</dbReference>
<feature type="non-terminal residue" evidence="2">
    <location>
        <position position="1"/>
    </location>
</feature>
<evidence type="ECO:0000313" key="3">
    <source>
        <dbReference type="Proteomes" id="UP000257109"/>
    </source>
</evidence>
<proteinExistence type="predicted"/>
<comment type="caution">
    <text evidence="2">The sequence shown here is derived from an EMBL/GenBank/DDBJ whole genome shotgun (WGS) entry which is preliminary data.</text>
</comment>
<gene>
    <name evidence="2" type="ORF">CR513_52367</name>
</gene>
<organism evidence="2 3">
    <name type="scientific">Mucuna pruriens</name>
    <name type="common">Velvet bean</name>
    <name type="synonym">Dolichos pruriens</name>
    <dbReference type="NCBI Taxonomy" id="157652"/>
    <lineage>
        <taxon>Eukaryota</taxon>
        <taxon>Viridiplantae</taxon>
        <taxon>Streptophyta</taxon>
        <taxon>Embryophyta</taxon>
        <taxon>Tracheophyta</taxon>
        <taxon>Spermatophyta</taxon>
        <taxon>Magnoliopsida</taxon>
        <taxon>eudicotyledons</taxon>
        <taxon>Gunneridae</taxon>
        <taxon>Pentapetalae</taxon>
        <taxon>rosids</taxon>
        <taxon>fabids</taxon>
        <taxon>Fabales</taxon>
        <taxon>Fabaceae</taxon>
        <taxon>Papilionoideae</taxon>
        <taxon>50 kb inversion clade</taxon>
        <taxon>NPAAA clade</taxon>
        <taxon>indigoferoid/millettioid clade</taxon>
        <taxon>Phaseoleae</taxon>
        <taxon>Mucuna</taxon>
    </lineage>
</organism>
<keyword evidence="3" id="KW-1185">Reference proteome</keyword>